<keyword evidence="2" id="KW-1185">Reference proteome</keyword>
<name>A0ACC2EE29_DIPCM</name>
<reference evidence="2" key="1">
    <citation type="journal article" date="2024" name="Proc. Natl. Acad. Sci. U.S.A.">
        <title>Extraordinary preservation of gene collinearity over three hundred million years revealed in homosporous lycophytes.</title>
        <authorList>
            <person name="Li C."/>
            <person name="Wickell D."/>
            <person name="Kuo L.Y."/>
            <person name="Chen X."/>
            <person name="Nie B."/>
            <person name="Liao X."/>
            <person name="Peng D."/>
            <person name="Ji J."/>
            <person name="Jenkins J."/>
            <person name="Williams M."/>
            <person name="Shu S."/>
            <person name="Plott C."/>
            <person name="Barry K."/>
            <person name="Rajasekar S."/>
            <person name="Grimwood J."/>
            <person name="Han X."/>
            <person name="Sun S."/>
            <person name="Hou Z."/>
            <person name="He W."/>
            <person name="Dai G."/>
            <person name="Sun C."/>
            <person name="Schmutz J."/>
            <person name="Leebens-Mack J.H."/>
            <person name="Li F.W."/>
            <person name="Wang L."/>
        </authorList>
    </citation>
    <scope>NUCLEOTIDE SEQUENCE [LARGE SCALE GENOMIC DNA]</scope>
    <source>
        <strain evidence="2">cv. PW_Plant_1</strain>
    </source>
</reference>
<comment type="caution">
    <text evidence="1">The sequence shown here is derived from an EMBL/GenBank/DDBJ whole genome shotgun (WGS) entry which is preliminary data.</text>
</comment>
<sequence>MQKLLFPVHSIPVDDKHISWSPMSITKWSMYICAMTMIFLVTSMLSVSASNGTSLLKVFFLILEPRMWQGAMQFPTQPVLFLLVNLVILLIWVSSDASYNAVPDLMKEETLASMWTAAKDKSQRGFSSWVSSDASYNAVPDLMKEETLASMWIAAKDKSQRGFSSCKQSITAASFCSSSPQTDKSHSKVLSTSATFPSSRVYAEVKSSQIECSISSLQDESKGEVSAATFEAKSTSNIEQKGPYSASTNLTRRHHASNKTTLHIDAQIKKSRASSPDLGASPTTRTKFENRSASFPEFPSRVIVRDTSIGEADSDKSGMSCCRPEVIVMEKDELNERIEAFFAKFREQLRRESLYGQ</sequence>
<evidence type="ECO:0000313" key="1">
    <source>
        <dbReference type="EMBL" id="KAJ7564620.1"/>
    </source>
</evidence>
<protein>
    <submittedName>
        <fullName evidence="1">Uncharacterized protein</fullName>
    </submittedName>
</protein>
<proteinExistence type="predicted"/>
<evidence type="ECO:0000313" key="2">
    <source>
        <dbReference type="Proteomes" id="UP001162992"/>
    </source>
</evidence>
<dbReference type="EMBL" id="CM055093">
    <property type="protein sequence ID" value="KAJ7564620.1"/>
    <property type="molecule type" value="Genomic_DNA"/>
</dbReference>
<dbReference type="Proteomes" id="UP001162992">
    <property type="component" value="Chromosome 2"/>
</dbReference>
<organism evidence="1 2">
    <name type="scientific">Diphasiastrum complanatum</name>
    <name type="common">Issler's clubmoss</name>
    <name type="synonym">Lycopodium complanatum</name>
    <dbReference type="NCBI Taxonomy" id="34168"/>
    <lineage>
        <taxon>Eukaryota</taxon>
        <taxon>Viridiplantae</taxon>
        <taxon>Streptophyta</taxon>
        <taxon>Embryophyta</taxon>
        <taxon>Tracheophyta</taxon>
        <taxon>Lycopodiopsida</taxon>
        <taxon>Lycopodiales</taxon>
        <taxon>Lycopodiaceae</taxon>
        <taxon>Lycopodioideae</taxon>
        <taxon>Diphasiastrum</taxon>
    </lineage>
</organism>
<gene>
    <name evidence="1" type="ORF">O6H91_02G026200</name>
</gene>
<accession>A0ACC2EE29</accession>